<evidence type="ECO:0000259" key="4">
    <source>
        <dbReference type="PROSITE" id="PS50089"/>
    </source>
</evidence>
<keyword evidence="2" id="KW-0863">Zinc-finger</keyword>
<dbReference type="InterPro" id="IPR001841">
    <property type="entry name" value="Znf_RING"/>
</dbReference>
<evidence type="ECO:0000313" key="5">
    <source>
        <dbReference type="EMBL" id="EKC20310.1"/>
    </source>
</evidence>
<evidence type="ECO:0000256" key="2">
    <source>
        <dbReference type="ARBA" id="ARBA00022771"/>
    </source>
</evidence>
<dbReference type="HOGENOM" id="CLU_2173438_0_0_1"/>
<dbReference type="AlphaFoldDB" id="K1PVJ8"/>
<evidence type="ECO:0000256" key="1">
    <source>
        <dbReference type="ARBA" id="ARBA00022723"/>
    </source>
</evidence>
<dbReference type="PANTHER" id="PTHR22763">
    <property type="entry name" value="RING ZINC FINGER PROTEIN"/>
    <property type="match status" value="1"/>
</dbReference>
<dbReference type="SUPFAM" id="SSF57850">
    <property type="entry name" value="RING/U-box"/>
    <property type="match status" value="1"/>
</dbReference>
<dbReference type="GO" id="GO:0061630">
    <property type="term" value="F:ubiquitin protein ligase activity"/>
    <property type="evidence" value="ECO:0007669"/>
    <property type="project" value="TreeGrafter"/>
</dbReference>
<feature type="domain" description="RING-type" evidence="4">
    <location>
        <begin position="62"/>
        <end position="100"/>
    </location>
</feature>
<dbReference type="InParanoid" id="K1PVJ8"/>
<dbReference type="GO" id="GO:0043161">
    <property type="term" value="P:proteasome-mediated ubiquitin-dependent protein catabolic process"/>
    <property type="evidence" value="ECO:0007669"/>
    <property type="project" value="TreeGrafter"/>
</dbReference>
<keyword evidence="1" id="KW-0479">Metal-binding</keyword>
<dbReference type="EMBL" id="JH815737">
    <property type="protein sequence ID" value="EKC20310.1"/>
    <property type="molecule type" value="Genomic_DNA"/>
</dbReference>
<evidence type="ECO:0000256" key="3">
    <source>
        <dbReference type="ARBA" id="ARBA00022833"/>
    </source>
</evidence>
<dbReference type="InterPro" id="IPR050731">
    <property type="entry name" value="HRD1_E3_ubiq-ligases"/>
</dbReference>
<dbReference type="GO" id="GO:0012505">
    <property type="term" value="C:endomembrane system"/>
    <property type="evidence" value="ECO:0007669"/>
    <property type="project" value="TreeGrafter"/>
</dbReference>
<proteinExistence type="predicted"/>
<dbReference type="Gene3D" id="3.30.40.10">
    <property type="entry name" value="Zinc/RING finger domain, C3HC4 (zinc finger)"/>
    <property type="match status" value="1"/>
</dbReference>
<dbReference type="PANTHER" id="PTHR22763:SF162">
    <property type="entry name" value="TRANSMEMBRANE E3 UBIQUITIN-PROTEIN LIGASE 1"/>
    <property type="match status" value="1"/>
</dbReference>
<gene>
    <name evidence="5" type="ORF">CGI_10006315</name>
</gene>
<protein>
    <submittedName>
        <fullName evidence="5">Putative RING-H2 finger protein ATL2D</fullName>
    </submittedName>
</protein>
<dbReference type="SMART" id="SM00184">
    <property type="entry name" value="RING"/>
    <property type="match status" value="1"/>
</dbReference>
<dbReference type="Pfam" id="PF13923">
    <property type="entry name" value="zf-C3HC4_2"/>
    <property type="match status" value="1"/>
</dbReference>
<dbReference type="PROSITE" id="PS50089">
    <property type="entry name" value="ZF_RING_2"/>
    <property type="match status" value="1"/>
</dbReference>
<accession>K1PVJ8</accession>
<organism evidence="5">
    <name type="scientific">Magallana gigas</name>
    <name type="common">Pacific oyster</name>
    <name type="synonym">Crassostrea gigas</name>
    <dbReference type="NCBI Taxonomy" id="29159"/>
    <lineage>
        <taxon>Eukaryota</taxon>
        <taxon>Metazoa</taxon>
        <taxon>Spiralia</taxon>
        <taxon>Lophotrochozoa</taxon>
        <taxon>Mollusca</taxon>
        <taxon>Bivalvia</taxon>
        <taxon>Autobranchia</taxon>
        <taxon>Pteriomorphia</taxon>
        <taxon>Ostreida</taxon>
        <taxon>Ostreoidea</taxon>
        <taxon>Ostreidae</taxon>
        <taxon>Magallana</taxon>
    </lineage>
</organism>
<sequence length="110" mass="12036">MREPTDSDGKKIPARQNIPVCLAECLFNADGLSSPLDGDRSDRHNFWKNTTAIPKSKRGEQCPVCLADIWTGRVTSCGHVFHSGCLARCLNQSSVCPMCRSNIGAITKSR</sequence>
<reference evidence="5" key="1">
    <citation type="journal article" date="2012" name="Nature">
        <title>The oyster genome reveals stress adaptation and complexity of shell formation.</title>
        <authorList>
            <person name="Zhang G."/>
            <person name="Fang X."/>
            <person name="Guo X."/>
            <person name="Li L."/>
            <person name="Luo R."/>
            <person name="Xu F."/>
            <person name="Yang P."/>
            <person name="Zhang L."/>
            <person name="Wang X."/>
            <person name="Qi H."/>
            <person name="Xiong Z."/>
            <person name="Que H."/>
            <person name="Xie Y."/>
            <person name="Holland P.W."/>
            <person name="Paps J."/>
            <person name="Zhu Y."/>
            <person name="Wu F."/>
            <person name="Chen Y."/>
            <person name="Wang J."/>
            <person name="Peng C."/>
            <person name="Meng J."/>
            <person name="Yang L."/>
            <person name="Liu J."/>
            <person name="Wen B."/>
            <person name="Zhang N."/>
            <person name="Huang Z."/>
            <person name="Zhu Q."/>
            <person name="Feng Y."/>
            <person name="Mount A."/>
            <person name="Hedgecock D."/>
            <person name="Xu Z."/>
            <person name="Liu Y."/>
            <person name="Domazet-Loso T."/>
            <person name="Du Y."/>
            <person name="Sun X."/>
            <person name="Zhang S."/>
            <person name="Liu B."/>
            <person name="Cheng P."/>
            <person name="Jiang X."/>
            <person name="Li J."/>
            <person name="Fan D."/>
            <person name="Wang W."/>
            <person name="Fu W."/>
            <person name="Wang T."/>
            <person name="Wang B."/>
            <person name="Zhang J."/>
            <person name="Peng Z."/>
            <person name="Li Y."/>
            <person name="Li N."/>
            <person name="Wang J."/>
            <person name="Chen M."/>
            <person name="He Y."/>
            <person name="Tan F."/>
            <person name="Song X."/>
            <person name="Zheng Q."/>
            <person name="Huang R."/>
            <person name="Yang H."/>
            <person name="Du X."/>
            <person name="Chen L."/>
            <person name="Yang M."/>
            <person name="Gaffney P.M."/>
            <person name="Wang S."/>
            <person name="Luo L."/>
            <person name="She Z."/>
            <person name="Ming Y."/>
            <person name="Huang W."/>
            <person name="Zhang S."/>
            <person name="Huang B."/>
            <person name="Zhang Y."/>
            <person name="Qu T."/>
            <person name="Ni P."/>
            <person name="Miao G."/>
            <person name="Wang J."/>
            <person name="Wang Q."/>
            <person name="Steinberg C.E."/>
            <person name="Wang H."/>
            <person name="Li N."/>
            <person name="Qian L."/>
            <person name="Zhang G."/>
            <person name="Li Y."/>
            <person name="Yang H."/>
            <person name="Liu X."/>
            <person name="Wang J."/>
            <person name="Yin Y."/>
            <person name="Wang J."/>
        </authorList>
    </citation>
    <scope>NUCLEOTIDE SEQUENCE [LARGE SCALE GENOMIC DNA]</scope>
    <source>
        <strain evidence="5">05x7-T-G4-1.051#20</strain>
    </source>
</reference>
<name>K1PVJ8_MAGGI</name>
<dbReference type="GO" id="GO:0008270">
    <property type="term" value="F:zinc ion binding"/>
    <property type="evidence" value="ECO:0007669"/>
    <property type="project" value="UniProtKB-KW"/>
</dbReference>
<dbReference type="InterPro" id="IPR013083">
    <property type="entry name" value="Znf_RING/FYVE/PHD"/>
</dbReference>
<keyword evidence="3" id="KW-0862">Zinc</keyword>